<protein>
    <submittedName>
        <fullName evidence="2">Uncharacterized protein</fullName>
    </submittedName>
</protein>
<feature type="region of interest" description="Disordered" evidence="1">
    <location>
        <begin position="1"/>
        <end position="24"/>
    </location>
</feature>
<gene>
    <name evidence="2" type="ORF">FIBSPDRAFT_860396</name>
</gene>
<feature type="region of interest" description="Disordered" evidence="1">
    <location>
        <begin position="57"/>
        <end position="77"/>
    </location>
</feature>
<keyword evidence="3" id="KW-1185">Reference proteome</keyword>
<organism evidence="2 3">
    <name type="scientific">Athelia psychrophila</name>
    <dbReference type="NCBI Taxonomy" id="1759441"/>
    <lineage>
        <taxon>Eukaryota</taxon>
        <taxon>Fungi</taxon>
        <taxon>Dikarya</taxon>
        <taxon>Basidiomycota</taxon>
        <taxon>Agaricomycotina</taxon>
        <taxon>Agaricomycetes</taxon>
        <taxon>Agaricomycetidae</taxon>
        <taxon>Atheliales</taxon>
        <taxon>Atheliaceae</taxon>
        <taxon>Athelia</taxon>
    </lineage>
</organism>
<proteinExistence type="predicted"/>
<reference evidence="2 3" key="1">
    <citation type="journal article" date="2016" name="Mol. Biol. Evol.">
        <title>Comparative Genomics of Early-Diverging Mushroom-Forming Fungi Provides Insights into the Origins of Lignocellulose Decay Capabilities.</title>
        <authorList>
            <person name="Nagy L.G."/>
            <person name="Riley R."/>
            <person name="Tritt A."/>
            <person name="Adam C."/>
            <person name="Daum C."/>
            <person name="Floudas D."/>
            <person name="Sun H."/>
            <person name="Yadav J.S."/>
            <person name="Pangilinan J."/>
            <person name="Larsson K.H."/>
            <person name="Matsuura K."/>
            <person name="Barry K."/>
            <person name="Labutti K."/>
            <person name="Kuo R."/>
            <person name="Ohm R.A."/>
            <person name="Bhattacharya S.S."/>
            <person name="Shirouzu T."/>
            <person name="Yoshinaga Y."/>
            <person name="Martin F.M."/>
            <person name="Grigoriev I.V."/>
            <person name="Hibbett D.S."/>
        </authorList>
    </citation>
    <scope>NUCLEOTIDE SEQUENCE [LARGE SCALE GENOMIC DNA]</scope>
    <source>
        <strain evidence="2 3">CBS 109695</strain>
    </source>
</reference>
<evidence type="ECO:0000256" key="1">
    <source>
        <dbReference type="SAM" id="MobiDB-lite"/>
    </source>
</evidence>
<evidence type="ECO:0000313" key="2">
    <source>
        <dbReference type="EMBL" id="KZP21781.1"/>
    </source>
</evidence>
<feature type="non-terminal residue" evidence="2">
    <location>
        <position position="77"/>
    </location>
</feature>
<dbReference type="OrthoDB" id="10638914at2759"/>
<evidence type="ECO:0000313" key="3">
    <source>
        <dbReference type="Proteomes" id="UP000076532"/>
    </source>
</evidence>
<accession>A0A166KCY1</accession>
<dbReference type="Proteomes" id="UP000076532">
    <property type="component" value="Unassembled WGS sequence"/>
</dbReference>
<name>A0A166KCY1_9AGAM</name>
<dbReference type="AlphaFoldDB" id="A0A166KCY1"/>
<sequence length="77" mass="8454">MCKDEAGRAGEPQARKDTRSHDREQTLGEILHSESACLSPLPPAWSFEMTLVSEDPVPLGSSPRLLLTWTGPSHDAR</sequence>
<dbReference type="EMBL" id="KV417545">
    <property type="protein sequence ID" value="KZP21781.1"/>
    <property type="molecule type" value="Genomic_DNA"/>
</dbReference>